<accession>A0ABV9S1H7</accession>
<organism evidence="1 2">
    <name type="scientific">Actinophytocola glycyrrhizae</name>
    <dbReference type="NCBI Taxonomy" id="2044873"/>
    <lineage>
        <taxon>Bacteria</taxon>
        <taxon>Bacillati</taxon>
        <taxon>Actinomycetota</taxon>
        <taxon>Actinomycetes</taxon>
        <taxon>Pseudonocardiales</taxon>
        <taxon>Pseudonocardiaceae</taxon>
    </lineage>
</organism>
<dbReference type="EMBL" id="JBHSIS010000006">
    <property type="protein sequence ID" value="MFC4854759.1"/>
    <property type="molecule type" value="Genomic_DNA"/>
</dbReference>
<sequence>MTGQERKARIEAQLGGIVGGETQGAIGGGQFTYGPDQLRQTSRTGGIWREATMNPSRTLFG</sequence>
<comment type="caution">
    <text evidence="1">The sequence shown here is derived from an EMBL/GenBank/DDBJ whole genome shotgun (WGS) entry which is preliminary data.</text>
</comment>
<dbReference type="RefSeq" id="WP_378056686.1">
    <property type="nucleotide sequence ID" value="NZ_JBHSIS010000006.1"/>
</dbReference>
<name>A0ABV9S1H7_9PSEU</name>
<keyword evidence="2" id="KW-1185">Reference proteome</keyword>
<evidence type="ECO:0000313" key="2">
    <source>
        <dbReference type="Proteomes" id="UP001595859"/>
    </source>
</evidence>
<gene>
    <name evidence="1" type="ORF">ACFPCV_14720</name>
</gene>
<reference evidence="2" key="1">
    <citation type="journal article" date="2019" name="Int. J. Syst. Evol. Microbiol.">
        <title>The Global Catalogue of Microorganisms (GCM) 10K type strain sequencing project: providing services to taxonomists for standard genome sequencing and annotation.</title>
        <authorList>
            <consortium name="The Broad Institute Genomics Platform"/>
            <consortium name="The Broad Institute Genome Sequencing Center for Infectious Disease"/>
            <person name="Wu L."/>
            <person name="Ma J."/>
        </authorList>
    </citation>
    <scope>NUCLEOTIDE SEQUENCE [LARGE SCALE GENOMIC DNA]</scope>
    <source>
        <strain evidence="2">ZS-22-S1</strain>
    </source>
</reference>
<protein>
    <submittedName>
        <fullName evidence="1">Uncharacterized protein</fullName>
    </submittedName>
</protein>
<proteinExistence type="predicted"/>
<evidence type="ECO:0000313" key="1">
    <source>
        <dbReference type="EMBL" id="MFC4854759.1"/>
    </source>
</evidence>
<dbReference type="Proteomes" id="UP001595859">
    <property type="component" value="Unassembled WGS sequence"/>
</dbReference>